<dbReference type="EMBL" id="RBIL01000001">
    <property type="protein sequence ID" value="RKQ92573.1"/>
    <property type="molecule type" value="Genomic_DNA"/>
</dbReference>
<evidence type="ECO:0000259" key="2">
    <source>
        <dbReference type="Pfam" id="PF01243"/>
    </source>
</evidence>
<dbReference type="OrthoDB" id="162914at2"/>
<dbReference type="RefSeq" id="WP_121250260.1">
    <property type="nucleotide sequence ID" value="NZ_RBIL01000001.1"/>
</dbReference>
<feature type="domain" description="Pyridoxamine 5'-phosphate oxidase N-terminal" evidence="2">
    <location>
        <begin position="2"/>
        <end position="124"/>
    </location>
</feature>
<dbReference type="PANTHER" id="PTHR35176:SF6">
    <property type="entry name" value="HEME OXYGENASE HI_0854-RELATED"/>
    <property type="match status" value="1"/>
</dbReference>
<dbReference type="NCBIfam" id="TIGR03618">
    <property type="entry name" value="Rv1155_F420"/>
    <property type="match status" value="1"/>
</dbReference>
<evidence type="ECO:0000313" key="4">
    <source>
        <dbReference type="Proteomes" id="UP000278962"/>
    </source>
</evidence>
<reference evidence="3 4" key="1">
    <citation type="submission" date="2018-10" db="EMBL/GenBank/DDBJ databases">
        <title>Genomic Encyclopedia of Archaeal and Bacterial Type Strains, Phase II (KMG-II): from individual species to whole genera.</title>
        <authorList>
            <person name="Goeker M."/>
        </authorList>
    </citation>
    <scope>NUCLEOTIDE SEQUENCE [LARGE SCALE GENOMIC DNA]</scope>
    <source>
        <strain evidence="3 4">DSM 14954</strain>
    </source>
</reference>
<dbReference type="InterPro" id="IPR011576">
    <property type="entry name" value="Pyridox_Oxase_N"/>
</dbReference>
<dbReference type="InterPro" id="IPR012349">
    <property type="entry name" value="Split_barrel_FMN-bd"/>
</dbReference>
<dbReference type="AlphaFoldDB" id="A0A660LFJ0"/>
<keyword evidence="1" id="KW-0560">Oxidoreductase</keyword>
<gene>
    <name evidence="3" type="ORF">C8N24_2424</name>
</gene>
<dbReference type="InterPro" id="IPR019920">
    <property type="entry name" value="F420-binding_dom_put"/>
</dbReference>
<protein>
    <submittedName>
        <fullName evidence="3">PPOX class probable F420-dependent enzyme</fullName>
    </submittedName>
</protein>
<comment type="caution">
    <text evidence="3">The sequence shown here is derived from an EMBL/GenBank/DDBJ whole genome shotgun (WGS) entry which is preliminary data.</text>
</comment>
<keyword evidence="4" id="KW-1185">Reference proteome</keyword>
<name>A0A660LFJ0_9ACTN</name>
<sequence>MLDDDVRALLRAPNIAHLATLLKDGAPHSIALWIGVEGEQIALFTAPNALKARNMDRDARVAISVHQHDRPLTSATIRGRVVDRLDGERGWAIVDRISQDYQGEPYPRDPEMVAYLIEPERVKYEAY</sequence>
<dbReference type="GO" id="GO:0016627">
    <property type="term" value="F:oxidoreductase activity, acting on the CH-CH group of donors"/>
    <property type="evidence" value="ECO:0007669"/>
    <property type="project" value="TreeGrafter"/>
</dbReference>
<dbReference type="Gene3D" id="2.30.110.10">
    <property type="entry name" value="Electron Transport, Fmn-binding Protein, Chain A"/>
    <property type="match status" value="1"/>
</dbReference>
<proteinExistence type="predicted"/>
<dbReference type="InterPro" id="IPR052019">
    <property type="entry name" value="F420H2_bilvrd_red/Heme_oxyg"/>
</dbReference>
<organism evidence="3 4">
    <name type="scientific">Solirubrobacter pauli</name>
    <dbReference type="NCBI Taxonomy" id="166793"/>
    <lineage>
        <taxon>Bacteria</taxon>
        <taxon>Bacillati</taxon>
        <taxon>Actinomycetota</taxon>
        <taxon>Thermoleophilia</taxon>
        <taxon>Solirubrobacterales</taxon>
        <taxon>Solirubrobacteraceae</taxon>
        <taxon>Solirubrobacter</taxon>
    </lineage>
</organism>
<dbReference type="SUPFAM" id="SSF50475">
    <property type="entry name" value="FMN-binding split barrel"/>
    <property type="match status" value="1"/>
</dbReference>
<dbReference type="PANTHER" id="PTHR35176">
    <property type="entry name" value="HEME OXYGENASE HI_0854-RELATED"/>
    <property type="match status" value="1"/>
</dbReference>
<evidence type="ECO:0000313" key="3">
    <source>
        <dbReference type="EMBL" id="RKQ92573.1"/>
    </source>
</evidence>
<dbReference type="Pfam" id="PF01243">
    <property type="entry name" value="PNPOx_N"/>
    <property type="match status" value="1"/>
</dbReference>
<dbReference type="GO" id="GO:0005829">
    <property type="term" value="C:cytosol"/>
    <property type="evidence" value="ECO:0007669"/>
    <property type="project" value="TreeGrafter"/>
</dbReference>
<accession>A0A660LFJ0</accession>
<dbReference type="Proteomes" id="UP000278962">
    <property type="component" value="Unassembled WGS sequence"/>
</dbReference>
<evidence type="ECO:0000256" key="1">
    <source>
        <dbReference type="ARBA" id="ARBA00023002"/>
    </source>
</evidence>
<dbReference type="GO" id="GO:0070967">
    <property type="term" value="F:coenzyme F420 binding"/>
    <property type="evidence" value="ECO:0007669"/>
    <property type="project" value="TreeGrafter"/>
</dbReference>